<gene>
    <name evidence="1" type="ORF">AX774_g6555</name>
</gene>
<proteinExistence type="predicted"/>
<dbReference type="Proteomes" id="UP000188320">
    <property type="component" value="Unassembled WGS sequence"/>
</dbReference>
<name>A0A1R1PGA9_ZANCU</name>
<evidence type="ECO:0000313" key="2">
    <source>
        <dbReference type="Proteomes" id="UP000188320"/>
    </source>
</evidence>
<reference evidence="2" key="1">
    <citation type="submission" date="2017-01" db="EMBL/GenBank/DDBJ databases">
        <authorList>
            <person name="Wang Y."/>
            <person name="White M."/>
            <person name="Kvist S."/>
            <person name="Moncalvo J.-M."/>
        </authorList>
    </citation>
    <scope>NUCLEOTIDE SEQUENCE [LARGE SCALE GENOMIC DNA]</scope>
    <source>
        <strain evidence="2">COL-18-3</strain>
    </source>
</reference>
<accession>A0A1R1PGA9</accession>
<protein>
    <submittedName>
        <fullName evidence="1">Uncharacterized protein</fullName>
    </submittedName>
</protein>
<keyword evidence="2" id="KW-1185">Reference proteome</keyword>
<evidence type="ECO:0000313" key="1">
    <source>
        <dbReference type="EMBL" id="OMH80014.1"/>
    </source>
</evidence>
<sequence>MKTRVKYLIDGIGIFKKNSDLDNSVISKNNIDIYNTALNGKTLTNIGGAPGKEPLFPFFPTRISHYLYHLSIVFVM</sequence>
<dbReference type="EMBL" id="LSSK01001328">
    <property type="protein sequence ID" value="OMH80014.1"/>
    <property type="molecule type" value="Genomic_DNA"/>
</dbReference>
<organism evidence="1 2">
    <name type="scientific">Zancudomyces culisetae</name>
    <name type="common">Gut fungus</name>
    <name type="synonym">Smittium culisetae</name>
    <dbReference type="NCBI Taxonomy" id="1213189"/>
    <lineage>
        <taxon>Eukaryota</taxon>
        <taxon>Fungi</taxon>
        <taxon>Fungi incertae sedis</taxon>
        <taxon>Zoopagomycota</taxon>
        <taxon>Kickxellomycotina</taxon>
        <taxon>Harpellomycetes</taxon>
        <taxon>Harpellales</taxon>
        <taxon>Legeriomycetaceae</taxon>
        <taxon>Zancudomyces</taxon>
    </lineage>
</organism>
<comment type="caution">
    <text evidence="1">The sequence shown here is derived from an EMBL/GenBank/DDBJ whole genome shotgun (WGS) entry which is preliminary data.</text>
</comment>
<dbReference type="AlphaFoldDB" id="A0A1R1PGA9"/>